<keyword evidence="3" id="KW-1185">Reference proteome</keyword>
<feature type="compositionally biased region" description="Basic and acidic residues" evidence="1">
    <location>
        <begin position="227"/>
        <end position="244"/>
    </location>
</feature>
<proteinExistence type="predicted"/>
<evidence type="ECO:0000256" key="1">
    <source>
        <dbReference type="SAM" id="MobiDB-lite"/>
    </source>
</evidence>
<dbReference type="EMBL" id="BAABHV010000008">
    <property type="protein sequence ID" value="GAA5049795.1"/>
    <property type="molecule type" value="Genomic_DNA"/>
</dbReference>
<feature type="compositionally biased region" description="Polar residues" evidence="1">
    <location>
        <begin position="260"/>
        <end position="272"/>
    </location>
</feature>
<organism evidence="2 3">
    <name type="scientific">Erythrobacter westpacificensis</name>
    <dbReference type="NCBI Taxonomy" id="1055231"/>
    <lineage>
        <taxon>Bacteria</taxon>
        <taxon>Pseudomonadati</taxon>
        <taxon>Pseudomonadota</taxon>
        <taxon>Alphaproteobacteria</taxon>
        <taxon>Sphingomonadales</taxon>
        <taxon>Erythrobacteraceae</taxon>
        <taxon>Erythrobacter/Porphyrobacter group</taxon>
        <taxon>Erythrobacter</taxon>
    </lineage>
</organism>
<protein>
    <submittedName>
        <fullName evidence="2">Uncharacterized protein</fullName>
    </submittedName>
</protein>
<dbReference type="RefSeq" id="WP_346031867.1">
    <property type="nucleotide sequence ID" value="NZ_BAABHV010000008.1"/>
</dbReference>
<sequence>MLSASKLPKKNLLAAPPVPAVGRGLLPNPMAMQKQPLGLFGNVSHSIGDEARNMPASTKPPEGAMAISAPASRPVPNQQGGFDYEAARARLMPQQREPSDLQRIASILMPALASLAGDQEGAQRIIDNMQYQRRLRAEQERYAENTLLGWERDDYEAQRDADLRASSPFTIGRDRLRFDPQTNSTTTIYDGSEDFELYAQELGLEPGTPEYFKAVEDYVLRSSGPSAHERDMSLDDHRTGNDRSLEAYRYGNRLGLEGVRQNNRLQLRNTPQARSAPTRSGGRSRSTSSGARGFGRAVVRAGEPTATGANGETLVVRGGEWVPAE</sequence>
<feature type="compositionally biased region" description="Low complexity" evidence="1">
    <location>
        <begin position="273"/>
        <end position="297"/>
    </location>
</feature>
<comment type="caution">
    <text evidence="2">The sequence shown here is derived from an EMBL/GenBank/DDBJ whole genome shotgun (WGS) entry which is preliminary data.</text>
</comment>
<evidence type="ECO:0000313" key="3">
    <source>
        <dbReference type="Proteomes" id="UP001500518"/>
    </source>
</evidence>
<name>A0ABP9K280_9SPHN</name>
<feature type="region of interest" description="Disordered" evidence="1">
    <location>
        <begin position="224"/>
        <end position="244"/>
    </location>
</feature>
<feature type="region of interest" description="Disordered" evidence="1">
    <location>
        <begin position="259"/>
        <end position="325"/>
    </location>
</feature>
<gene>
    <name evidence="2" type="ORF">GCM10023208_08260</name>
</gene>
<accession>A0ABP9K280</accession>
<reference evidence="3" key="1">
    <citation type="journal article" date="2019" name="Int. J. Syst. Evol. Microbiol.">
        <title>The Global Catalogue of Microorganisms (GCM) 10K type strain sequencing project: providing services to taxonomists for standard genome sequencing and annotation.</title>
        <authorList>
            <consortium name="The Broad Institute Genomics Platform"/>
            <consortium name="The Broad Institute Genome Sequencing Center for Infectious Disease"/>
            <person name="Wu L."/>
            <person name="Ma J."/>
        </authorList>
    </citation>
    <scope>NUCLEOTIDE SEQUENCE [LARGE SCALE GENOMIC DNA]</scope>
    <source>
        <strain evidence="3">JCM 18014</strain>
    </source>
</reference>
<dbReference type="Proteomes" id="UP001500518">
    <property type="component" value="Unassembled WGS sequence"/>
</dbReference>
<evidence type="ECO:0000313" key="2">
    <source>
        <dbReference type="EMBL" id="GAA5049795.1"/>
    </source>
</evidence>